<dbReference type="GO" id="GO:0046914">
    <property type="term" value="F:transition metal ion binding"/>
    <property type="evidence" value="ECO:0007669"/>
    <property type="project" value="InterPro"/>
</dbReference>
<evidence type="ECO:0000313" key="16">
    <source>
        <dbReference type="Proteomes" id="UP000286181"/>
    </source>
</evidence>
<dbReference type="EMBL" id="QRON01000004">
    <property type="protein sequence ID" value="RHL28676.1"/>
    <property type="molecule type" value="Genomic_DNA"/>
</dbReference>
<dbReference type="RefSeq" id="WP_117686537.1">
    <property type="nucleotide sequence ID" value="NZ_QRIB01000016.1"/>
</dbReference>
<dbReference type="Proteomes" id="UP000286104">
    <property type="component" value="Unassembled WGS sequence"/>
</dbReference>
<dbReference type="InterPro" id="IPR053184">
    <property type="entry name" value="FeoA-like"/>
</dbReference>
<dbReference type="PANTHER" id="PTHR43151:SF1">
    <property type="entry name" value="SSR2333 PROTEIN"/>
    <property type="match status" value="1"/>
</dbReference>
<dbReference type="Pfam" id="PF04023">
    <property type="entry name" value="FeoA"/>
    <property type="match status" value="1"/>
</dbReference>
<dbReference type="InterPro" id="IPR038157">
    <property type="entry name" value="FeoA_core_dom"/>
</dbReference>
<dbReference type="Proteomes" id="UP000283297">
    <property type="component" value="Unassembled WGS sequence"/>
</dbReference>
<dbReference type="Gene3D" id="2.30.30.90">
    <property type="match status" value="1"/>
</dbReference>
<protein>
    <submittedName>
        <fullName evidence="4">Ferrous iron transport protein A</fullName>
    </submittedName>
</protein>
<evidence type="ECO:0000313" key="10">
    <source>
        <dbReference type="Proteomes" id="UP000261052"/>
    </source>
</evidence>
<dbReference type="EMBL" id="QRUJ01000003">
    <property type="protein sequence ID" value="RGR56030.1"/>
    <property type="molecule type" value="Genomic_DNA"/>
</dbReference>
<accession>A0A395V2S1</accession>
<keyword evidence="1" id="KW-0408">Iron</keyword>
<dbReference type="Proteomes" id="UP000266066">
    <property type="component" value="Unassembled WGS sequence"/>
</dbReference>
<dbReference type="Proteomes" id="UP000285290">
    <property type="component" value="Unassembled WGS sequence"/>
</dbReference>
<evidence type="ECO:0000313" key="12">
    <source>
        <dbReference type="Proteomes" id="UP000283297"/>
    </source>
</evidence>
<evidence type="ECO:0000313" key="9">
    <source>
        <dbReference type="EMBL" id="RHL28676.1"/>
    </source>
</evidence>
<evidence type="ECO:0000313" key="13">
    <source>
        <dbReference type="Proteomes" id="UP000283501"/>
    </source>
</evidence>
<gene>
    <name evidence="9" type="ORF">DW028_08530</name>
    <name evidence="8" type="ORF">DW038_02810</name>
    <name evidence="7" type="ORF">DW703_06525</name>
    <name evidence="6" type="ORF">DW753_11615</name>
    <name evidence="5" type="ORF">DW848_11270</name>
    <name evidence="4" type="ORF">DWY38_04745</name>
    <name evidence="3" type="ORF">DXD13_12780</name>
</gene>
<evidence type="ECO:0000313" key="3">
    <source>
        <dbReference type="EMBL" id="RGK41125.1"/>
    </source>
</evidence>
<dbReference type="Proteomes" id="UP000261052">
    <property type="component" value="Unassembled WGS sequence"/>
</dbReference>
<dbReference type="EMBL" id="QSKY01000007">
    <property type="protein sequence ID" value="RHF05402.1"/>
    <property type="molecule type" value="Genomic_DNA"/>
</dbReference>
<dbReference type="InterPro" id="IPR008988">
    <property type="entry name" value="Transcriptional_repressor_C"/>
</dbReference>
<comment type="caution">
    <text evidence="4">The sequence shown here is derived from an EMBL/GenBank/DDBJ whole genome shotgun (WGS) entry which is preliminary data.</text>
</comment>
<proteinExistence type="predicted"/>
<evidence type="ECO:0000313" key="8">
    <source>
        <dbReference type="EMBL" id="RHL06883.1"/>
    </source>
</evidence>
<dbReference type="EMBL" id="QROF01000002">
    <property type="protein sequence ID" value="RHL06883.1"/>
    <property type="molecule type" value="Genomic_DNA"/>
</dbReference>
<dbReference type="SMART" id="SM00899">
    <property type="entry name" value="FeoA"/>
    <property type="match status" value="1"/>
</dbReference>
<dbReference type="SUPFAM" id="SSF50037">
    <property type="entry name" value="C-terminal domain of transcriptional repressors"/>
    <property type="match status" value="1"/>
</dbReference>
<dbReference type="Proteomes" id="UP000286181">
    <property type="component" value="Unassembled WGS sequence"/>
</dbReference>
<dbReference type="AlphaFoldDB" id="A0A395V2S1"/>
<evidence type="ECO:0000259" key="2">
    <source>
        <dbReference type="SMART" id="SM00899"/>
    </source>
</evidence>
<evidence type="ECO:0000313" key="15">
    <source>
        <dbReference type="Proteomes" id="UP000286104"/>
    </source>
</evidence>
<dbReference type="InterPro" id="IPR007167">
    <property type="entry name" value="Fe-transptr_FeoA-like"/>
</dbReference>
<sequence>MPLNLAELGKLYTIHRIGGQEKERHHLENLGLIPGQELRLISEFHGYYIVSVKDARIGIEKHLAQKVILVA</sequence>
<dbReference type="Proteomes" id="UP000283501">
    <property type="component" value="Unassembled WGS sequence"/>
</dbReference>
<dbReference type="EMBL" id="QSKC01000016">
    <property type="protein sequence ID" value="RHE31062.1"/>
    <property type="molecule type" value="Genomic_DNA"/>
</dbReference>
<evidence type="ECO:0000313" key="4">
    <source>
        <dbReference type="EMBL" id="RGR56030.1"/>
    </source>
</evidence>
<evidence type="ECO:0000313" key="6">
    <source>
        <dbReference type="EMBL" id="RHE31062.1"/>
    </source>
</evidence>
<evidence type="ECO:0000313" key="5">
    <source>
        <dbReference type="EMBL" id="RHC38476.1"/>
    </source>
</evidence>
<evidence type="ECO:0000313" key="14">
    <source>
        <dbReference type="Proteomes" id="UP000285290"/>
    </source>
</evidence>
<evidence type="ECO:0000313" key="7">
    <source>
        <dbReference type="EMBL" id="RHF05402.1"/>
    </source>
</evidence>
<dbReference type="PANTHER" id="PTHR43151">
    <property type="entry name" value="FEOA FAMILY PROTEIN"/>
    <property type="match status" value="1"/>
</dbReference>
<reference evidence="10 11" key="1">
    <citation type="submission" date="2018-08" db="EMBL/GenBank/DDBJ databases">
        <title>A genome reference for cultivated species of the human gut microbiota.</title>
        <authorList>
            <person name="Zou Y."/>
            <person name="Xue W."/>
            <person name="Luo G."/>
        </authorList>
    </citation>
    <scope>NUCLEOTIDE SEQUENCE [LARGE SCALE GENOMIC DNA]</scope>
    <source>
        <strain evidence="4 11">AF25-15</strain>
        <strain evidence="9 12">AF38-24</strain>
        <strain evidence="8 16">AF39-14AC</strain>
        <strain evidence="7 13">AM26-2LB</strain>
        <strain evidence="6 14">AM29-10</strain>
        <strain evidence="5 15">AM36-3AA</strain>
        <strain evidence="3 10">TF11-15AC</strain>
    </source>
</reference>
<name>A0A395V2S1_9FIRM</name>
<evidence type="ECO:0000313" key="11">
    <source>
        <dbReference type="Proteomes" id="UP000266066"/>
    </source>
</evidence>
<evidence type="ECO:0000256" key="1">
    <source>
        <dbReference type="ARBA" id="ARBA00023004"/>
    </source>
</evidence>
<dbReference type="EMBL" id="QSQP01000018">
    <property type="protein sequence ID" value="RGK41125.1"/>
    <property type="molecule type" value="Genomic_DNA"/>
</dbReference>
<feature type="domain" description="Ferrous iron transporter FeoA-like" evidence="2">
    <location>
        <begin position="1"/>
        <end position="71"/>
    </location>
</feature>
<dbReference type="EMBL" id="QSHU01000015">
    <property type="protein sequence ID" value="RHC38476.1"/>
    <property type="molecule type" value="Genomic_DNA"/>
</dbReference>
<organism evidence="4 11">
    <name type="scientific">Agathobacter rectalis</name>
    <dbReference type="NCBI Taxonomy" id="39491"/>
    <lineage>
        <taxon>Bacteria</taxon>
        <taxon>Bacillati</taxon>
        <taxon>Bacillota</taxon>
        <taxon>Clostridia</taxon>
        <taxon>Lachnospirales</taxon>
        <taxon>Lachnospiraceae</taxon>
        <taxon>Agathobacter</taxon>
    </lineage>
</organism>